<dbReference type="InterPro" id="IPR032240">
    <property type="entry name" value="Cas9_REC"/>
</dbReference>
<keyword evidence="11" id="KW-0464">Manganese</keyword>
<proteinExistence type="inferred from homology"/>
<evidence type="ECO:0000256" key="8">
    <source>
        <dbReference type="ARBA" id="ARBA00022884"/>
    </source>
</evidence>
<evidence type="ECO:0000256" key="3">
    <source>
        <dbReference type="ARBA" id="ARBA00022722"/>
    </source>
</evidence>
<keyword evidence="10 13" id="KW-0238">DNA-binding</keyword>
<evidence type="ECO:0000256" key="13">
    <source>
        <dbReference type="HAMAP-Rule" id="MF_01480"/>
    </source>
</evidence>
<dbReference type="InterPro" id="IPR028629">
    <property type="entry name" value="Cas9"/>
</dbReference>
<feature type="binding site" evidence="13">
    <location>
        <position position="12"/>
    </location>
    <ligand>
        <name>Mg(2+)</name>
        <dbReference type="ChEBI" id="CHEBI:18420"/>
        <label>2</label>
    </ligand>
</feature>
<evidence type="ECO:0000256" key="9">
    <source>
        <dbReference type="ARBA" id="ARBA00023118"/>
    </source>
</evidence>
<dbReference type="NCBIfam" id="TIGR01865">
    <property type="entry name" value="cas_Csn1"/>
    <property type="match status" value="1"/>
</dbReference>
<evidence type="ECO:0000256" key="12">
    <source>
        <dbReference type="ARBA" id="ARBA00046380"/>
    </source>
</evidence>
<dbReference type="InterPro" id="IPR032239">
    <property type="entry name" value="Cas9-BH"/>
</dbReference>
<dbReference type="InterPro" id="IPR003615">
    <property type="entry name" value="HNH_nuc"/>
</dbReference>
<organism evidence="15 16">
    <name type="scientific">Staphylococcus debuckii</name>
    <dbReference type="NCBI Taxonomy" id="2044912"/>
    <lineage>
        <taxon>Bacteria</taxon>
        <taxon>Bacillati</taxon>
        <taxon>Bacillota</taxon>
        <taxon>Bacilli</taxon>
        <taxon>Bacillales</taxon>
        <taxon>Staphylococcaceae</taxon>
        <taxon>Staphylococcus</taxon>
    </lineage>
</organism>
<keyword evidence="4 13" id="KW-0479">Metal-binding</keyword>
<feature type="binding site" evidence="13">
    <location>
        <position position="990"/>
    </location>
    <ligand>
        <name>Mg(2+)</name>
        <dbReference type="ChEBI" id="CHEBI:18420"/>
        <label>2</label>
    </ligand>
</feature>
<evidence type="ECO:0000256" key="5">
    <source>
        <dbReference type="ARBA" id="ARBA00022759"/>
    </source>
</evidence>
<evidence type="ECO:0000259" key="14">
    <source>
        <dbReference type="PROSITE" id="PS51749"/>
    </source>
</evidence>
<name>A0ABU9EXV6_9STAP</name>
<comment type="similarity">
    <text evidence="13">Belongs to the CRISPR-associated Cas9 family.</text>
</comment>
<keyword evidence="3 13" id="KW-0540">Nuclease</keyword>
<feature type="active site" description="Proton acceptor for HNH nuclease domain" evidence="13">
    <location>
        <position position="859"/>
    </location>
</feature>
<feature type="binding site" evidence="13">
    <location>
        <position position="770"/>
    </location>
    <ligand>
        <name>Mg(2+)</name>
        <dbReference type="ChEBI" id="CHEBI:18420"/>
        <label>1</label>
    </ligand>
</feature>
<comment type="subunit">
    <text evidence="12 13">Monomer. Binds crRNA and tracrRNA.</text>
</comment>
<keyword evidence="9 13" id="KW-0051">Antiviral defense</keyword>
<comment type="cofactor">
    <cofactor evidence="1 13">
        <name>Mg(2+)</name>
        <dbReference type="ChEBI" id="CHEBI:18420"/>
    </cofactor>
</comment>
<evidence type="ECO:0000256" key="7">
    <source>
        <dbReference type="ARBA" id="ARBA00022842"/>
    </source>
</evidence>
<sequence>MKKTNPYILSLDIGTASIGYACMDLDFNVLKYHDKDAIGVLTFEGANTAAERRGFRTSRRRKNRRIKRLGLLQEVLAPLVKNPNFYQLLNLHKWKNSNEDFKHRSLSEVLKNLGKNPKTYPTIYHLQQEIQNHPEKKFEPELIFLSLYHLVKYRGHFLFNNLSFDKGKTVDNEAQLSELLTQYQSINPYKDAISNKDIKVIIDTLNDDFLTRNDKVKGLKKNVSKTHAELFKMLVGLKFKQSNLFENMENADDLKETTTGSDSISLSQDYYENLSEFLTDEQLNFIESANTFFMGIMLDHILKGASSISAAKVRDYDNFKNQLKLIKDIVYQNQNDKYHEFFVTNKENLSAYKKNPDAKNFGKLSKFDQYLIHPKDQYAKLMKDLKEIVPKAYTEVLNLIEEQKFLVLQNTTDNASIPYQNNVFEAENILRNQQKYYPEITEEMIDKVINLISFRIPYYVGPLTNKNGQSDFAWMVRKSDEQTLPWSFDKVIDKSKSAEKFIRRMTSKCTYLLEEDVLPKNSLLYQEMEVLNELNNVQLRGENEPKNRIHRLEPKVKQFIYHKLFQKKKNVTHKDIIELLQNSEYGSLINKLSGQKVKVFGIQNESKFVTKLSTYNDMKAIFGSVESRRDIIEQLVLWITIFEDKAILKEKIQEKYPNITENQLSQIIKLNYSGWGRLSEKLLTEEVNDRSVIDLMYSTENNFMEIITDKTLGFVEFIKNSNKVKNAKISYKDVAELRTSPALKKGIWNAIKMVREISGIFGVPEKIIIEFATEDQVKGKRQKSRSELWDDLVKKHNLKRNKEFKDLFEELKAYPEFDFSNPKLWLYIHQNGKCMYSKQPIDLGKLISDKNDSLYEIDHILPRTFVKDDSINNKVLVIKSTNQKKSGDKMPLEIFDNHTLVPFWKLLHENDLISSSKLSKLMKKEFNDLDKEGFIQRQLVETRQIISHVSDFLTEEYPSTTVVPMKANVVSELRSKFNIPKIRQLNDWHHAVDAYLNGFVYQAARVLYPKVNLFEFNFKWEKVREKWKQLGEFSENNKKREFFLFKRMEKYVNEHGEDMISKLIFDLDNFKFNYSRKVESTESAFYKQSAFSPKNTVALYDSAKSNTAVYKEMKNKRGIVVSYAYLKKDKEIIDYGVFNETVFDYVNNLDKDMNARALKIVQKTFPKLDIKKAQYLFSLNKGDALFVNGHPFLFVSAKERINARQLEFDIHMQRKLNQVLNPYNKMTELEKIEVYEQFAEKVVEEFENSFGIKSRNEKVELIRNQFNESDKSNEALIQCILEVLKMTKVSAERSAKLKVRWNGQSPNTFIDIKNNTEIQYKSITGLKTTKPKSIFKLAESKNEL</sequence>
<evidence type="ECO:0000256" key="6">
    <source>
        <dbReference type="ARBA" id="ARBA00022801"/>
    </source>
</evidence>
<dbReference type="EC" id="3.1.-.-" evidence="13"/>
<feature type="domain" description="HNH Cas9-type" evidence="14">
    <location>
        <begin position="774"/>
        <end position="939"/>
    </location>
</feature>
<dbReference type="GO" id="GO:0004519">
    <property type="term" value="F:endonuclease activity"/>
    <property type="evidence" value="ECO:0007669"/>
    <property type="project" value="UniProtKB-KW"/>
</dbReference>
<keyword evidence="8 13" id="KW-0694">RNA-binding</keyword>
<dbReference type="Pfam" id="PF16593">
    <property type="entry name" value="Cas9-BH"/>
    <property type="match status" value="1"/>
</dbReference>
<protein>
    <recommendedName>
        <fullName evidence="13">CRISPR-associated endonuclease Cas9</fullName>
        <ecNumber evidence="13">3.1.-.-</ecNumber>
    </recommendedName>
</protein>
<dbReference type="RefSeq" id="WP_341611809.1">
    <property type="nucleotide sequence ID" value="NZ_JBBWSC010000005.1"/>
</dbReference>
<dbReference type="Pfam" id="PF16592">
    <property type="entry name" value="Cas9_REC"/>
    <property type="match status" value="1"/>
</dbReference>
<comment type="domain">
    <text evidence="13">Has 2 endonuclease domains. The discontinuous RuvC-like domain cleaves the target DNA noncomplementary to crRNA while the HNH nuclease domain cleaves the target DNA complementary to crRNA.</text>
</comment>
<dbReference type="Pfam" id="PF13395">
    <property type="entry name" value="HNH_4"/>
    <property type="match status" value="1"/>
</dbReference>
<evidence type="ECO:0000256" key="10">
    <source>
        <dbReference type="ARBA" id="ARBA00023125"/>
    </source>
</evidence>
<dbReference type="Gene3D" id="1.10.30.50">
    <property type="match status" value="1"/>
</dbReference>
<dbReference type="HAMAP" id="MF_01480">
    <property type="entry name" value="Cas9"/>
    <property type="match status" value="1"/>
</dbReference>
<keyword evidence="16" id="KW-1185">Reference proteome</keyword>
<dbReference type="EMBL" id="JBBWSC010000005">
    <property type="protein sequence ID" value="MEL0538279.1"/>
    <property type="molecule type" value="Genomic_DNA"/>
</dbReference>
<dbReference type="Proteomes" id="UP001380601">
    <property type="component" value="Unassembled WGS sequence"/>
</dbReference>
<dbReference type="InterPro" id="IPR055228">
    <property type="entry name" value="Cas9_RuvC"/>
</dbReference>
<evidence type="ECO:0000256" key="2">
    <source>
        <dbReference type="ARBA" id="ARBA00005244"/>
    </source>
</evidence>
<comment type="similarity">
    <text evidence="2">Belongs to the CRISPR-associated protein Cas9 family. Subtype II-A subfamily.</text>
</comment>
<evidence type="ECO:0000256" key="4">
    <source>
        <dbReference type="ARBA" id="ARBA00022723"/>
    </source>
</evidence>
<dbReference type="Pfam" id="PF22702">
    <property type="entry name" value="Cas9_RuvC"/>
    <property type="match status" value="1"/>
</dbReference>
<feature type="binding site" evidence="13">
    <location>
        <position position="774"/>
    </location>
    <ligand>
        <name>Mg(2+)</name>
        <dbReference type="ChEBI" id="CHEBI:18420"/>
        <label>2</label>
    </ligand>
</feature>
<feature type="binding site" evidence="13">
    <location>
        <position position="774"/>
    </location>
    <ligand>
        <name>Mg(2+)</name>
        <dbReference type="ChEBI" id="CHEBI:18420"/>
        <label>1</label>
    </ligand>
</feature>
<keyword evidence="7 13" id="KW-0460">Magnesium</keyword>
<evidence type="ECO:0000313" key="16">
    <source>
        <dbReference type="Proteomes" id="UP001380601"/>
    </source>
</evidence>
<evidence type="ECO:0000256" key="1">
    <source>
        <dbReference type="ARBA" id="ARBA00001946"/>
    </source>
</evidence>
<comment type="function">
    <text evidence="13">CRISPR (clustered regularly interspaced short palindromic repeat) is an adaptive immune system that provides protection against mobile genetic elements (viruses, transposable elements and conjugative plasmids). CRISPR clusters contain spacers, sequences complementary to antecedent mobile elements, and target invading nucleic acids. CRISPR clusters are transcribed and processed into CRISPR RNA (crRNA). In type II CRISPR systems correct processing of pre-crRNA requires a trans-encoded small RNA (tracrRNA), endogenous ribonuclease 3 (rnc) and this protein. The tracrRNA serves as a guide for ribonuclease 3-aided processing of pre-crRNA. Subsequently Cas9/crRNA/tracrRNA endonucleolytically cleaves linear or circular dsDNA target complementary to the spacer; Cas9 is inactive in the absence of the 2 guide RNAs (gRNA). Cas9 recognizes the protospacer adjacent motif (PAM) in the CRISPR repeat sequences to help distinguish self versus nonself, as targets within the bacterial CRISPR locus do not have PAMs. PAM recognition is also required for catalytic activity.</text>
</comment>
<accession>A0ABU9EXV6</accession>
<feature type="binding site" evidence="13">
    <location>
        <position position="12"/>
    </location>
    <ligand>
        <name>Mg(2+)</name>
        <dbReference type="ChEBI" id="CHEBI:18420"/>
        <label>1</label>
    </ligand>
</feature>
<gene>
    <name evidence="13 15" type="primary">cas9</name>
    <name evidence="15" type="synonym">csn1</name>
    <name evidence="15" type="ORF">AADA34_05955</name>
</gene>
<dbReference type="InterPro" id="IPR033114">
    <property type="entry name" value="HNH_CAS9"/>
</dbReference>
<reference evidence="15 16" key="1">
    <citation type="submission" date="2024-04" db="EMBL/GenBank/DDBJ databases">
        <title>Staphylococcus debuckii a clinical isolate.</title>
        <authorList>
            <person name="Magnan C."/>
            <person name="Plumet L."/>
            <person name="Morsli M."/>
            <person name="Molle V."/>
            <person name="Lavigne J.-P."/>
        </authorList>
    </citation>
    <scope>NUCLEOTIDE SEQUENCE [LARGE SCALE GENOMIC DNA]</scope>
    <source>
        <strain evidence="15 16">NSD001</strain>
    </source>
</reference>
<evidence type="ECO:0000313" key="15">
    <source>
        <dbReference type="EMBL" id="MEL0538279.1"/>
    </source>
</evidence>
<feature type="active site" description="For RuvC-like nuclease domain" evidence="13">
    <location>
        <position position="12"/>
    </location>
</feature>
<keyword evidence="5 13" id="KW-0255">Endonuclease</keyword>
<evidence type="ECO:0000256" key="11">
    <source>
        <dbReference type="ARBA" id="ARBA00023211"/>
    </source>
</evidence>
<comment type="caution">
    <text evidence="15">The sequence shown here is derived from an EMBL/GenBank/DDBJ whole genome shotgun (WGS) entry which is preliminary data.</text>
</comment>
<keyword evidence="6 13" id="KW-0378">Hydrolase</keyword>
<dbReference type="PROSITE" id="PS51749">
    <property type="entry name" value="HNH_CAS9"/>
    <property type="match status" value="1"/>
</dbReference>